<comment type="caution">
    <text evidence="1">The sequence shown here is derived from an EMBL/GenBank/DDBJ whole genome shotgun (WGS) entry which is preliminary data.</text>
</comment>
<protein>
    <submittedName>
        <fullName evidence="1">Uncharacterized protein</fullName>
    </submittedName>
</protein>
<dbReference type="EMBL" id="JAHIBW010000013">
    <property type="protein sequence ID" value="KAG7305379.1"/>
    <property type="molecule type" value="Genomic_DNA"/>
</dbReference>
<proteinExistence type="predicted"/>
<name>A0ABQ7QJN4_PLUXY</name>
<sequence>MPYGIMRQLLSNEYDDLYDTILIESYFNETTRMGKPLQPVIVGLTPTKLVIACAKIFKHGHWGRPNQAWSHHQMGKWEITSLTENMEVELNSMCPLDSVNLSIFKFTSRQSLKAKFINNKCRYFELGAIEKRKIFWKLWCLHVGELNSSSRLWPYKESDSGMTPCEPDKDSAKYSTETHEECKKRGQWLDKYLYLGSKRVADDDLFTPVALPGLGNLEFLYKNQLLSFSDTSEDGKVSLNRSLSNECYSCTYSGEPTSNVTYTSLMTTWK</sequence>
<keyword evidence="2" id="KW-1185">Reference proteome</keyword>
<accession>A0ABQ7QJN4</accession>
<evidence type="ECO:0000313" key="2">
    <source>
        <dbReference type="Proteomes" id="UP000823941"/>
    </source>
</evidence>
<reference evidence="1 2" key="1">
    <citation type="submission" date="2021-06" db="EMBL/GenBank/DDBJ databases">
        <title>A haploid diamondback moth (Plutella xylostella L.) genome assembly resolves 31 chromosomes and identifies a diamide resistance mutation.</title>
        <authorList>
            <person name="Ward C.M."/>
            <person name="Perry K.D."/>
            <person name="Baker G."/>
            <person name="Powis K."/>
            <person name="Heckel D.G."/>
            <person name="Baxter S.W."/>
        </authorList>
    </citation>
    <scope>NUCLEOTIDE SEQUENCE [LARGE SCALE GENOMIC DNA]</scope>
    <source>
        <strain evidence="1 2">LV</strain>
        <tissue evidence="1">Single pupa</tissue>
    </source>
</reference>
<evidence type="ECO:0000313" key="1">
    <source>
        <dbReference type="EMBL" id="KAG7305379.1"/>
    </source>
</evidence>
<dbReference type="Proteomes" id="UP000823941">
    <property type="component" value="Chromosome 13"/>
</dbReference>
<gene>
    <name evidence="1" type="ORF">JYU34_009445</name>
</gene>
<organism evidence="1 2">
    <name type="scientific">Plutella xylostella</name>
    <name type="common">Diamondback moth</name>
    <name type="synonym">Plutella maculipennis</name>
    <dbReference type="NCBI Taxonomy" id="51655"/>
    <lineage>
        <taxon>Eukaryota</taxon>
        <taxon>Metazoa</taxon>
        <taxon>Ecdysozoa</taxon>
        <taxon>Arthropoda</taxon>
        <taxon>Hexapoda</taxon>
        <taxon>Insecta</taxon>
        <taxon>Pterygota</taxon>
        <taxon>Neoptera</taxon>
        <taxon>Endopterygota</taxon>
        <taxon>Lepidoptera</taxon>
        <taxon>Glossata</taxon>
        <taxon>Ditrysia</taxon>
        <taxon>Yponomeutoidea</taxon>
        <taxon>Plutellidae</taxon>
        <taxon>Plutella</taxon>
    </lineage>
</organism>